<comment type="caution">
    <text evidence="2">The sequence shown here is derived from an EMBL/GenBank/DDBJ whole genome shotgun (WGS) entry which is preliminary data.</text>
</comment>
<accession>A0A1I6BEC3</accession>
<reference evidence="2 3" key="1">
    <citation type="submission" date="2016-10" db="EMBL/GenBank/DDBJ databases">
        <authorList>
            <person name="Varghese N."/>
            <person name="Submissions S."/>
        </authorList>
    </citation>
    <scope>NUCLEOTIDE SEQUENCE [LARGE SCALE GENOMIC DNA]</scope>
    <source>
        <strain evidence="2 3">DSM 13796</strain>
    </source>
</reference>
<feature type="transmembrane region" description="Helical" evidence="1">
    <location>
        <begin position="20"/>
        <end position="41"/>
    </location>
</feature>
<feature type="transmembrane region" description="Helical" evidence="1">
    <location>
        <begin position="230"/>
        <end position="249"/>
    </location>
</feature>
<keyword evidence="1" id="KW-0472">Membrane</keyword>
<keyword evidence="3" id="KW-1185">Reference proteome</keyword>
<feature type="transmembrane region" description="Helical" evidence="1">
    <location>
        <begin position="162"/>
        <end position="184"/>
    </location>
</feature>
<dbReference type="Pfam" id="PF12730">
    <property type="entry name" value="ABC2_membrane_4"/>
    <property type="match status" value="1"/>
</dbReference>
<feature type="transmembrane region" description="Helical" evidence="1">
    <location>
        <begin position="61"/>
        <end position="84"/>
    </location>
</feature>
<keyword evidence="1" id="KW-0812">Transmembrane</keyword>
<organism evidence="2 3">
    <name type="scientific">Priestia endophytica DSM 13796</name>
    <dbReference type="NCBI Taxonomy" id="1121089"/>
    <lineage>
        <taxon>Bacteria</taxon>
        <taxon>Bacillati</taxon>
        <taxon>Bacillota</taxon>
        <taxon>Bacilli</taxon>
        <taxon>Bacillales</taxon>
        <taxon>Bacillaceae</taxon>
        <taxon>Priestia</taxon>
    </lineage>
</organism>
<evidence type="ECO:0000256" key="1">
    <source>
        <dbReference type="SAM" id="Phobius"/>
    </source>
</evidence>
<feature type="transmembrane region" description="Helical" evidence="1">
    <location>
        <begin position="191"/>
        <end position="210"/>
    </location>
</feature>
<evidence type="ECO:0000313" key="3">
    <source>
        <dbReference type="Proteomes" id="UP000182762"/>
    </source>
</evidence>
<keyword evidence="1" id="KW-1133">Transmembrane helix</keyword>
<dbReference type="PANTHER" id="PTHR37305:SF1">
    <property type="entry name" value="MEMBRANE PROTEIN"/>
    <property type="match status" value="1"/>
</dbReference>
<proteinExistence type="predicted"/>
<gene>
    <name evidence="2" type="ORF">SAMN02745910_03537</name>
</gene>
<evidence type="ECO:0000313" key="2">
    <source>
        <dbReference type="EMBL" id="SFQ79300.1"/>
    </source>
</evidence>
<dbReference type="GeneID" id="93712133"/>
<dbReference type="Proteomes" id="UP000182762">
    <property type="component" value="Unassembled WGS sequence"/>
</dbReference>
<dbReference type="RefSeq" id="WP_061805869.1">
    <property type="nucleotide sequence ID" value="NZ_FOXX01000009.1"/>
</dbReference>
<sequence length="256" mass="29055">MKQLIWSELERTFKRKKTIIMLIVYLLLLGFECLFLFAMGGTTFFDPEHDVKMDSLNSSTLYLRDLAFFLTFILIPMLVVDSFNGEYASGALRLVLIRPQSRLQLFLAKWFIQCFLFFGVLVITGVTGFLFGKIVMPNVEYTVFLGGHDVDAMGAFLYTLKFYGIAFAIFLTIITLASLVSVLMPNAILSYVGLIAILIGSVYASDQLLFFFSMTDSIFYQLSGKSSENFLFLLFPILGLSIIINITVWKKKEWIG</sequence>
<dbReference type="PANTHER" id="PTHR37305">
    <property type="entry name" value="INTEGRAL MEMBRANE PROTEIN-RELATED"/>
    <property type="match status" value="1"/>
</dbReference>
<feature type="transmembrane region" description="Helical" evidence="1">
    <location>
        <begin position="105"/>
        <end position="131"/>
    </location>
</feature>
<dbReference type="EMBL" id="FOXX01000009">
    <property type="protein sequence ID" value="SFQ79300.1"/>
    <property type="molecule type" value="Genomic_DNA"/>
</dbReference>
<name>A0A1I6BEC3_9BACI</name>
<protein>
    <submittedName>
        <fullName evidence="2">ABC-2 family transporter protein</fullName>
    </submittedName>
</protein>